<protein>
    <submittedName>
        <fullName evidence="1">Uncharacterized protein</fullName>
    </submittedName>
</protein>
<proteinExistence type="predicted"/>
<dbReference type="OrthoDB" id="381224at2157"/>
<name>A0A6B0T9V5_9EURY</name>
<dbReference type="Proteomes" id="UP000466535">
    <property type="component" value="Unassembled WGS sequence"/>
</dbReference>
<evidence type="ECO:0000313" key="1">
    <source>
        <dbReference type="EMBL" id="MXR53026.1"/>
    </source>
</evidence>
<accession>A0A6B0T9V5</accession>
<gene>
    <name evidence="1" type="ORF">GRX03_15615</name>
</gene>
<comment type="caution">
    <text evidence="1">The sequence shown here is derived from an EMBL/GenBank/DDBJ whole genome shotgun (WGS) entry which is preliminary data.</text>
</comment>
<evidence type="ECO:0000313" key="2">
    <source>
        <dbReference type="Proteomes" id="UP000466535"/>
    </source>
</evidence>
<dbReference type="AlphaFoldDB" id="A0A6B0T9V5"/>
<reference evidence="1 2" key="1">
    <citation type="submission" date="2019-12" db="EMBL/GenBank/DDBJ databases">
        <title>Isolation and characterization of three novel carbon monoxide-oxidizing members of Halobacteria from salione crusts and soils.</title>
        <authorList>
            <person name="Myers M.R."/>
            <person name="King G.M."/>
        </authorList>
    </citation>
    <scope>NUCLEOTIDE SEQUENCE [LARGE SCALE GENOMIC DNA]</scope>
    <source>
        <strain evidence="1 2">WSH3</strain>
    </source>
</reference>
<dbReference type="RefSeq" id="WP_159765257.1">
    <property type="nucleotide sequence ID" value="NZ_WUUT01000007.1"/>
</dbReference>
<keyword evidence="2" id="KW-1185">Reference proteome</keyword>
<sequence length="263" mass="29616">MKRTPLERFFDLFVNRSPQKIYDGSPPPSDEIREETIVDGFVDRLDQHELWVTPRVNLWELNSEQTGMWKPEEIVGHYGHPLQPDIDLLFGPVDGSRRTGPLVGVEVKHFAYQSGAGNVLPKTRLATVPDENGGQEWQAEGGFYAGLDQALALLQTGVDYVILAHIIHYDPDIWELPHSNNTEDKRAAYREISKTYSRNIARLIDTFDLPIGYVAAGAEPLTDAIASHTIRKRSPDRNPFVRAESAGRIRALLSEGLDLDIEY</sequence>
<organism evidence="1 2">
    <name type="scientific">Halovenus carboxidivorans</name>
    <dbReference type="NCBI Taxonomy" id="2692199"/>
    <lineage>
        <taxon>Archaea</taxon>
        <taxon>Methanobacteriati</taxon>
        <taxon>Methanobacteriota</taxon>
        <taxon>Stenosarchaea group</taxon>
        <taxon>Halobacteria</taxon>
        <taxon>Halobacteriales</taxon>
        <taxon>Haloarculaceae</taxon>
        <taxon>Halovenus</taxon>
    </lineage>
</organism>
<dbReference type="EMBL" id="WUUT01000007">
    <property type="protein sequence ID" value="MXR53026.1"/>
    <property type="molecule type" value="Genomic_DNA"/>
</dbReference>